<dbReference type="InParanoid" id="A8P1V6"/>
<evidence type="ECO:0000313" key="3">
    <source>
        <dbReference type="Proteomes" id="UP000001861"/>
    </source>
</evidence>
<dbReference type="RefSeq" id="XP_001838183.2">
    <property type="nucleotide sequence ID" value="XM_001838131.2"/>
</dbReference>
<keyword evidence="3" id="KW-1185">Reference proteome</keyword>
<comment type="caution">
    <text evidence="2">The sequence shown here is derived from an EMBL/GenBank/DDBJ whole genome shotgun (WGS) entry which is preliminary data.</text>
</comment>
<reference evidence="2 3" key="1">
    <citation type="journal article" date="2010" name="Proc. Natl. Acad. Sci. U.S.A.">
        <title>Insights into evolution of multicellular fungi from the assembled chromosomes of the mushroom Coprinopsis cinerea (Coprinus cinereus).</title>
        <authorList>
            <person name="Stajich J.E."/>
            <person name="Wilke S.K."/>
            <person name="Ahren D."/>
            <person name="Au C.H."/>
            <person name="Birren B.W."/>
            <person name="Borodovsky M."/>
            <person name="Burns C."/>
            <person name="Canback B."/>
            <person name="Casselton L.A."/>
            <person name="Cheng C.K."/>
            <person name="Deng J."/>
            <person name="Dietrich F.S."/>
            <person name="Fargo D.C."/>
            <person name="Farman M.L."/>
            <person name="Gathman A.C."/>
            <person name="Goldberg J."/>
            <person name="Guigo R."/>
            <person name="Hoegger P.J."/>
            <person name="Hooker J.B."/>
            <person name="Huggins A."/>
            <person name="James T.Y."/>
            <person name="Kamada T."/>
            <person name="Kilaru S."/>
            <person name="Kodira C."/>
            <person name="Kues U."/>
            <person name="Kupfer D."/>
            <person name="Kwan H.S."/>
            <person name="Lomsadze A."/>
            <person name="Li W."/>
            <person name="Lilly W.W."/>
            <person name="Ma L.J."/>
            <person name="Mackey A.J."/>
            <person name="Manning G."/>
            <person name="Martin F."/>
            <person name="Muraguchi H."/>
            <person name="Natvig D.O."/>
            <person name="Palmerini H."/>
            <person name="Ramesh M.A."/>
            <person name="Rehmeyer C.J."/>
            <person name="Roe B.A."/>
            <person name="Shenoy N."/>
            <person name="Stanke M."/>
            <person name="Ter-Hovhannisyan V."/>
            <person name="Tunlid A."/>
            <person name="Velagapudi R."/>
            <person name="Vision T.J."/>
            <person name="Zeng Q."/>
            <person name="Zolan M.E."/>
            <person name="Pukkila P.J."/>
        </authorList>
    </citation>
    <scope>NUCLEOTIDE SEQUENCE [LARGE SCALE GENOMIC DNA]</scope>
    <source>
        <strain evidence="3">Okayama-7 / 130 / ATCC MYA-4618 / FGSC 9003</strain>
    </source>
</reference>
<feature type="region of interest" description="Disordered" evidence="1">
    <location>
        <begin position="1"/>
        <end position="52"/>
    </location>
</feature>
<evidence type="ECO:0000256" key="1">
    <source>
        <dbReference type="SAM" id="MobiDB-lite"/>
    </source>
</evidence>
<evidence type="ECO:0000313" key="2">
    <source>
        <dbReference type="EMBL" id="EAU83623.2"/>
    </source>
</evidence>
<dbReference type="KEGG" id="cci:CC1G_12232"/>
<organism evidence="2 3">
    <name type="scientific">Coprinopsis cinerea (strain Okayama-7 / 130 / ATCC MYA-4618 / FGSC 9003)</name>
    <name type="common">Inky cap fungus</name>
    <name type="synonym">Hormographiella aspergillata</name>
    <dbReference type="NCBI Taxonomy" id="240176"/>
    <lineage>
        <taxon>Eukaryota</taxon>
        <taxon>Fungi</taxon>
        <taxon>Dikarya</taxon>
        <taxon>Basidiomycota</taxon>
        <taxon>Agaricomycotina</taxon>
        <taxon>Agaricomycetes</taxon>
        <taxon>Agaricomycetidae</taxon>
        <taxon>Agaricales</taxon>
        <taxon>Agaricineae</taxon>
        <taxon>Psathyrellaceae</taxon>
        <taxon>Coprinopsis</taxon>
    </lineage>
</organism>
<gene>
    <name evidence="2" type="ORF">CC1G_12232</name>
</gene>
<dbReference type="VEuPathDB" id="FungiDB:CC1G_12232"/>
<sequence length="102" mass="10763">MINNPQGLAQEAPTRLSATGTATSPLPLAQAQARPRGPEIGTVTSRRDGSTDVGGCLFPWSTDAIAKAGLFWMVTDLPDQEFPSGAIPMTTACELPLPLQER</sequence>
<proteinExistence type="predicted"/>
<name>A8P1V6_COPC7</name>
<dbReference type="GeneID" id="6014761"/>
<dbReference type="HOGENOM" id="CLU_2277339_0_0_1"/>
<dbReference type="AlphaFoldDB" id="A8P1V6"/>
<accession>A8P1V6</accession>
<protein>
    <submittedName>
        <fullName evidence="2">Uncharacterized protein</fullName>
    </submittedName>
</protein>
<dbReference type="EMBL" id="AACS02000013">
    <property type="protein sequence ID" value="EAU83623.2"/>
    <property type="molecule type" value="Genomic_DNA"/>
</dbReference>
<dbReference type="Proteomes" id="UP000001861">
    <property type="component" value="Unassembled WGS sequence"/>
</dbReference>